<evidence type="ECO:0000256" key="1">
    <source>
        <dbReference type="ARBA" id="ARBA00004141"/>
    </source>
</evidence>
<evidence type="ECO:0000313" key="7">
    <source>
        <dbReference type="EMBL" id="NYH87540.1"/>
    </source>
</evidence>
<gene>
    <name evidence="7" type="ORF">F4554_000178</name>
</gene>
<reference evidence="7 8" key="1">
    <citation type="submission" date="2020-07" db="EMBL/GenBank/DDBJ databases">
        <title>Sequencing the genomes of 1000 actinobacteria strains.</title>
        <authorList>
            <person name="Klenk H.-P."/>
        </authorList>
    </citation>
    <scope>NUCLEOTIDE SEQUENCE [LARGE SCALE GENOMIC DNA]</scope>
    <source>
        <strain evidence="7 8">DSM 18448</strain>
    </source>
</reference>
<evidence type="ECO:0000313" key="8">
    <source>
        <dbReference type="Proteomes" id="UP000579605"/>
    </source>
</evidence>
<feature type="transmembrane region" description="Helical" evidence="5">
    <location>
        <begin position="205"/>
        <end position="223"/>
    </location>
</feature>
<evidence type="ECO:0000256" key="3">
    <source>
        <dbReference type="ARBA" id="ARBA00022989"/>
    </source>
</evidence>
<comment type="subcellular location">
    <subcellularLocation>
        <location evidence="1">Membrane</location>
        <topology evidence="1">Multi-pass membrane protein</topology>
    </subcellularLocation>
</comment>
<dbReference type="Gene3D" id="1.20.144.10">
    <property type="entry name" value="Phosphatidic acid phosphatase type 2/haloperoxidase"/>
    <property type="match status" value="1"/>
</dbReference>
<feature type="transmembrane region" description="Helical" evidence="5">
    <location>
        <begin position="68"/>
        <end position="86"/>
    </location>
</feature>
<evidence type="ECO:0000256" key="2">
    <source>
        <dbReference type="ARBA" id="ARBA00022692"/>
    </source>
</evidence>
<feature type="domain" description="Inositolphosphotransferase Aur1/Ipt1" evidence="6">
    <location>
        <begin position="37"/>
        <end position="217"/>
    </location>
</feature>
<dbReference type="PANTHER" id="PTHR31310:SF7">
    <property type="entry name" value="PA-PHOSPHATASE RELATED-FAMILY PROTEIN DDB_G0268928"/>
    <property type="match status" value="1"/>
</dbReference>
<dbReference type="AlphaFoldDB" id="A0A852ZEZ5"/>
<dbReference type="InterPro" id="IPR052185">
    <property type="entry name" value="IPC_Synthase-Related"/>
</dbReference>
<keyword evidence="8" id="KW-1185">Reference proteome</keyword>
<dbReference type="RefSeq" id="WP_202889087.1">
    <property type="nucleotide sequence ID" value="NZ_BAAARR010000012.1"/>
</dbReference>
<name>A0A852ZEZ5_9ACTN</name>
<proteinExistence type="predicted"/>
<evidence type="ECO:0000256" key="5">
    <source>
        <dbReference type="SAM" id="Phobius"/>
    </source>
</evidence>
<organism evidence="7 8">
    <name type="scientific">Actinopolymorpha rutila</name>
    <dbReference type="NCBI Taxonomy" id="446787"/>
    <lineage>
        <taxon>Bacteria</taxon>
        <taxon>Bacillati</taxon>
        <taxon>Actinomycetota</taxon>
        <taxon>Actinomycetes</taxon>
        <taxon>Propionibacteriales</taxon>
        <taxon>Actinopolymorphaceae</taxon>
        <taxon>Actinopolymorpha</taxon>
    </lineage>
</organism>
<feature type="transmembrane region" description="Helical" evidence="5">
    <location>
        <begin position="179"/>
        <end position="199"/>
    </location>
</feature>
<keyword evidence="3 5" id="KW-1133">Transmembrane helix</keyword>
<accession>A0A852ZEZ5</accession>
<protein>
    <submittedName>
        <fullName evidence="7">Membrane-associated phospholipid phosphatase</fullName>
    </submittedName>
</protein>
<dbReference type="EMBL" id="JACBZH010000001">
    <property type="protein sequence ID" value="NYH87540.1"/>
    <property type="molecule type" value="Genomic_DNA"/>
</dbReference>
<dbReference type="Pfam" id="PF14378">
    <property type="entry name" value="PAP2_3"/>
    <property type="match status" value="1"/>
</dbReference>
<keyword evidence="4 5" id="KW-0472">Membrane</keyword>
<dbReference type="InterPro" id="IPR026841">
    <property type="entry name" value="Aur1/Ipt1"/>
</dbReference>
<dbReference type="CDD" id="cd03386">
    <property type="entry name" value="PAP2_Aur1_like"/>
    <property type="match status" value="1"/>
</dbReference>
<evidence type="ECO:0000259" key="6">
    <source>
        <dbReference type="Pfam" id="PF14378"/>
    </source>
</evidence>
<dbReference type="SUPFAM" id="SSF48317">
    <property type="entry name" value="Acid phosphatase/Vanadium-dependent haloperoxidase"/>
    <property type="match status" value="1"/>
</dbReference>
<dbReference type="PANTHER" id="PTHR31310">
    <property type="match status" value="1"/>
</dbReference>
<comment type="caution">
    <text evidence="7">The sequence shown here is derived from an EMBL/GenBank/DDBJ whole genome shotgun (WGS) entry which is preliminary data.</text>
</comment>
<feature type="transmembrane region" description="Helical" evidence="5">
    <location>
        <begin position="98"/>
        <end position="113"/>
    </location>
</feature>
<sequence length="247" mass="26855">MAVVELVGLAAWFVVFTRLHSLAGRDVAAATRNAVGLQSLERATHLDLELTVNQWLTQESALIQPSVYFYRLYYVALIGVLAWTALRHSDIYPQLRRALVAMTALVLPVWWALPMSPPRFALDGVVDIIGENDLLGSKASTTLDNGQNHFSAMPSMHVALAAWCAFAVWSALRGAHPRGALLAWLFPVLMVVVVITTGNHYVLDVAGSAALLAVALAAAAVWARVLRRSRSLPPGPGQPWAMSTKRE</sequence>
<dbReference type="Proteomes" id="UP000579605">
    <property type="component" value="Unassembled WGS sequence"/>
</dbReference>
<feature type="transmembrane region" description="Helical" evidence="5">
    <location>
        <begin position="152"/>
        <end position="172"/>
    </location>
</feature>
<dbReference type="GO" id="GO:0016020">
    <property type="term" value="C:membrane"/>
    <property type="evidence" value="ECO:0007669"/>
    <property type="project" value="UniProtKB-SubCell"/>
</dbReference>
<keyword evidence="2 5" id="KW-0812">Transmembrane</keyword>
<dbReference type="InterPro" id="IPR036938">
    <property type="entry name" value="PAP2/HPO_sf"/>
</dbReference>
<evidence type="ECO:0000256" key="4">
    <source>
        <dbReference type="ARBA" id="ARBA00023136"/>
    </source>
</evidence>